<keyword evidence="1" id="KW-0732">Signal</keyword>
<evidence type="ECO:0000256" key="2">
    <source>
        <dbReference type="SAM" id="MobiDB-lite"/>
    </source>
</evidence>
<proteinExistence type="predicted"/>
<feature type="compositionally biased region" description="Low complexity" evidence="2">
    <location>
        <begin position="82"/>
        <end position="142"/>
    </location>
</feature>
<evidence type="ECO:0000313" key="4">
    <source>
        <dbReference type="EMBL" id="EOU23830.1"/>
    </source>
</evidence>
<dbReference type="InterPro" id="IPR022263">
    <property type="entry name" value="KxYKxGKxW"/>
</dbReference>
<gene>
    <name evidence="4" type="ORF">I570_01695</name>
    <name evidence="3" type="ORF">OMU_00189</name>
</gene>
<dbReference type="InterPro" id="IPR046776">
    <property type="entry name" value="Pectate_lyase_5"/>
</dbReference>
<feature type="region of interest" description="Disordered" evidence="2">
    <location>
        <begin position="177"/>
        <end position="237"/>
    </location>
</feature>
<dbReference type="NCBIfam" id="TIGR03715">
    <property type="entry name" value="KxYKxGKxW"/>
    <property type="match status" value="1"/>
</dbReference>
<protein>
    <recommendedName>
        <fullName evidence="7">KxYKxGKxW signal peptide</fullName>
    </recommendedName>
</protein>
<keyword evidence="5" id="KW-1185">Reference proteome</keyword>
<feature type="compositionally biased region" description="Low complexity" evidence="2">
    <location>
        <begin position="177"/>
        <end position="205"/>
    </location>
</feature>
<reference evidence="4 6" key="2">
    <citation type="submission" date="2013-03" db="EMBL/GenBank/DDBJ databases">
        <title>The Genome Sequence of Enterococcus avium ATCC_14025 (PacBio/Illumina hybrid assembly).</title>
        <authorList>
            <consortium name="The Broad Institute Genomics Platform"/>
            <consortium name="The Broad Institute Genome Sequencing Center for Infectious Disease"/>
            <person name="Earl A."/>
            <person name="Russ C."/>
            <person name="Gilmore M."/>
            <person name="Surin D."/>
            <person name="Walker B."/>
            <person name="Young S."/>
            <person name="Zeng Q."/>
            <person name="Gargeya S."/>
            <person name="Fitzgerald M."/>
            <person name="Haas B."/>
            <person name="Abouelleil A."/>
            <person name="Allen A.W."/>
            <person name="Alvarado L."/>
            <person name="Arachchi H.M."/>
            <person name="Berlin A.M."/>
            <person name="Chapman S.B."/>
            <person name="Gainer-Dewar J."/>
            <person name="Goldberg J."/>
            <person name="Griggs A."/>
            <person name="Gujja S."/>
            <person name="Hansen M."/>
            <person name="Howarth C."/>
            <person name="Imamovic A."/>
            <person name="Ireland A."/>
            <person name="Larimer J."/>
            <person name="McCowan C."/>
            <person name="Murphy C."/>
            <person name="Pearson M."/>
            <person name="Poon T.W."/>
            <person name="Priest M."/>
            <person name="Roberts A."/>
            <person name="Saif S."/>
            <person name="Shea T."/>
            <person name="Sisk P."/>
            <person name="Sykes S."/>
            <person name="Wortman J."/>
            <person name="Nusbaum C."/>
            <person name="Birren B."/>
        </authorList>
    </citation>
    <scope>NUCLEOTIDE SEQUENCE [LARGE SCALE GENOMIC DNA]</scope>
    <source>
        <strain evidence="4 6">ATCC 14025</strain>
    </source>
</reference>
<reference evidence="3 5" key="1">
    <citation type="submission" date="2013-03" db="EMBL/GenBank/DDBJ databases">
        <title>The Genome Sequence of Enterococcus avium ATCC_14025 (Illumina only assembly).</title>
        <authorList>
            <consortium name="The Broad Institute Genomics Platform"/>
            <consortium name="The Broad Institute Genome Sequencing Center for Infectious Disease"/>
            <person name="Earl A."/>
            <person name="Russ C."/>
            <person name="Gilmore M."/>
            <person name="Surin D."/>
            <person name="Walker B."/>
            <person name="Young S."/>
            <person name="Zeng Q."/>
            <person name="Gargeya S."/>
            <person name="Fitzgerald M."/>
            <person name="Haas B."/>
            <person name="Abouelleil A."/>
            <person name="Allen A.W."/>
            <person name="Alvarado L."/>
            <person name="Arachchi H.M."/>
            <person name="Berlin A.M."/>
            <person name="Chapman S.B."/>
            <person name="Gainer-Dewar J."/>
            <person name="Goldberg J."/>
            <person name="Griggs A."/>
            <person name="Gujja S."/>
            <person name="Hansen M."/>
            <person name="Howarth C."/>
            <person name="Imamovic A."/>
            <person name="Ireland A."/>
            <person name="Larimer J."/>
            <person name="McCowan C."/>
            <person name="Murphy C."/>
            <person name="Pearson M."/>
            <person name="Poon T.W."/>
            <person name="Priest M."/>
            <person name="Roberts A."/>
            <person name="Saif S."/>
            <person name="Shea T."/>
            <person name="Sisk P."/>
            <person name="Sykes S."/>
            <person name="Wortman J."/>
            <person name="Nusbaum C."/>
            <person name="Birren B."/>
        </authorList>
    </citation>
    <scope>NUCLEOTIDE SEQUENCE [LARGE SCALE GENOMIC DNA]</scope>
    <source>
        <strain evidence="3 5">ATCC 14025</strain>
    </source>
</reference>
<evidence type="ECO:0000313" key="6">
    <source>
        <dbReference type="Proteomes" id="UP000014107"/>
    </source>
</evidence>
<evidence type="ECO:0000256" key="1">
    <source>
        <dbReference type="ARBA" id="ARBA00022729"/>
    </source>
</evidence>
<dbReference type="Pfam" id="PF20585">
    <property type="entry name" value="Pectate_lyase_5"/>
    <property type="match status" value="1"/>
</dbReference>
<evidence type="ECO:0000313" key="5">
    <source>
        <dbReference type="Proteomes" id="UP000014104"/>
    </source>
</evidence>
<organism evidence="4 6">
    <name type="scientific">Enterococcus avium ATCC 14025</name>
    <dbReference type="NCBI Taxonomy" id="1140002"/>
    <lineage>
        <taxon>Bacteria</taxon>
        <taxon>Bacillati</taxon>
        <taxon>Bacillota</taxon>
        <taxon>Bacilli</taxon>
        <taxon>Lactobacillales</taxon>
        <taxon>Enterococcaceae</taxon>
        <taxon>Enterococcus</taxon>
    </lineage>
</organism>
<dbReference type="Pfam" id="PF19258">
    <property type="entry name" value="KxYKxGKxW_sig"/>
    <property type="match status" value="1"/>
</dbReference>
<sequence length="702" mass="74470">MSRKNNLYKLLRSNKKERYKMYKSGKHWMFATITAFTSVLGTSTLITQDVHATSANPQDDAGMEADTDQILANQDTTQIPASSTQNSTSVESESTTNSIITDSESVMESSSQTESTSLTESESQTESESTTDSGSLSESVSISDSISASESVSLSDSMSLSASISDSTSTSLLAATDEKQSTSISESMSNSESASSWVSTSLSESMNHSEKRSAANSLSVEKSKQPSAQEQSKDETNKAKELFDQIVPNGTEVKVDSKTNELVFTMKSGVAPSTALIHAAQKYAAANDLVAYFSVRGANGKSTKVNVSADPDINREDFEDKINNLETPKTPTSVYVAVPDEVQNDATYKANAITNGTYAEVTTYEELRAAWSNANITYIDITAKITYSTGAMSARANGASVIVQGNNNIVDLGTQTFNWGYITNSTTFTLSNVQAQQGFAVNDGNGYSLINPSSATQLTANVNNVTLSASELNGNNPIHLMYGVGSKVVFSGTNVFNISNEVTRSVGSINFANNSSVTLNRTSNDIGFSQFYFETRAAAGSVGYGNTITMGDGSSNTARTYNGQAASYPAMYYLIDGVTVGDNVSWTQTGFQYFINGQQGSSATAKFVFGQNFNLSIPQSTQPGAIRIQGTQSVVFNAGTTLDINQWANGAVIQMNSAGSSVTFISPKKLHMAVNTSSGAPSTGPLVSGAGTFTNFNLARNG</sequence>
<dbReference type="AlphaFoldDB" id="A0AAV3J4D1"/>
<dbReference type="Proteomes" id="UP000014104">
    <property type="component" value="Unassembled WGS sequence"/>
</dbReference>
<evidence type="ECO:0000313" key="3">
    <source>
        <dbReference type="EMBL" id="EOT51592.1"/>
    </source>
</evidence>
<feature type="region of interest" description="Disordered" evidence="2">
    <location>
        <begin position="76"/>
        <end position="142"/>
    </location>
</feature>
<dbReference type="EMBL" id="ASWL01000002">
    <property type="protein sequence ID" value="EOU23830.1"/>
    <property type="molecule type" value="Genomic_DNA"/>
</dbReference>
<dbReference type="RefSeq" id="WP_016178094.1">
    <property type="nucleotide sequence ID" value="NZ_KE136357.1"/>
</dbReference>
<comment type="caution">
    <text evidence="4">The sequence shown here is derived from an EMBL/GenBank/DDBJ whole genome shotgun (WGS) entry which is preliminary data.</text>
</comment>
<feature type="compositionally biased region" description="Polar residues" evidence="2">
    <location>
        <begin position="214"/>
        <end position="230"/>
    </location>
</feature>
<accession>A0AAV3J4D1</accession>
<dbReference type="Proteomes" id="UP000014107">
    <property type="component" value="Unassembled WGS sequence"/>
</dbReference>
<evidence type="ECO:0008006" key="7">
    <source>
        <dbReference type="Google" id="ProtNLM"/>
    </source>
</evidence>
<dbReference type="EMBL" id="AHYV01000003">
    <property type="protein sequence ID" value="EOT51592.1"/>
    <property type="molecule type" value="Genomic_DNA"/>
</dbReference>
<name>A0AAV3J4D1_ENTAV</name>